<evidence type="ECO:0000313" key="2">
    <source>
        <dbReference type="Proteomes" id="UP000823201"/>
    </source>
</evidence>
<dbReference type="InterPro" id="IPR008764">
    <property type="entry name" value="Peptidase_U57"/>
</dbReference>
<dbReference type="RefSeq" id="WP_205007368.1">
    <property type="nucleotide sequence ID" value="NZ_CBCRXA010000019.1"/>
</dbReference>
<dbReference type="Proteomes" id="UP000823201">
    <property type="component" value="Unassembled WGS sequence"/>
</dbReference>
<dbReference type="EMBL" id="JAFBEV010000024">
    <property type="protein sequence ID" value="MBM7658815.1"/>
    <property type="molecule type" value="Genomic_DNA"/>
</dbReference>
<proteinExistence type="predicted"/>
<reference evidence="1 2" key="1">
    <citation type="submission" date="2021-01" db="EMBL/GenBank/DDBJ databases">
        <title>Genomic Encyclopedia of Type Strains, Phase IV (KMG-IV): sequencing the most valuable type-strain genomes for metagenomic binning, comparative biology and taxonomic classification.</title>
        <authorList>
            <person name="Goeker M."/>
        </authorList>
    </citation>
    <scope>NUCLEOTIDE SEQUENCE [LARGE SCALE GENOMIC DNA]</scope>
    <source>
        <strain evidence="1 2">DSM 100968</strain>
    </source>
</reference>
<evidence type="ECO:0000313" key="1">
    <source>
        <dbReference type="EMBL" id="MBM7658815.1"/>
    </source>
</evidence>
<dbReference type="Pfam" id="PF05582">
    <property type="entry name" value="Peptidase_U57"/>
    <property type="match status" value="1"/>
</dbReference>
<accession>A0ABS2QBM5</accession>
<sequence>MAFQPGDLVSRKSYKCDLPFRITSINAESGTAELAGHDLRLYADAPLDDLVLVTIDEREQFEQNIHSKEAQSLKLFRQDYKQMQMKHQYRATNGYRSTVSYFEMPGRVLHIDGDPYYLKKCLAVYEKLSVPVIGKYMNESEMPERVPKLIAQVRPDILVLTGHDAFMKSKGSIEDLKAYRHSGHFVRTVKEVRYHWPSLDQLNIFAGACQSNFEMLIRAGANFASSPGRVNIHALDPVYLVSKISFSSFMESVNVWEVLRNTLSGANGLGGVESRGMMRTGMPFPTEDNQGD</sequence>
<gene>
    <name evidence="1" type="ORF">JOC27_002278</name>
</gene>
<dbReference type="NCBIfam" id="TIGR02855">
    <property type="entry name" value="spore_yabG"/>
    <property type="match status" value="1"/>
</dbReference>
<comment type="caution">
    <text evidence="1">The sequence shown here is derived from an EMBL/GenBank/DDBJ whole genome shotgun (WGS) entry which is preliminary data.</text>
</comment>
<dbReference type="PIRSF" id="PIRSF011575">
    <property type="entry name" value="YabG"/>
    <property type="match status" value="1"/>
</dbReference>
<keyword evidence="2" id="KW-1185">Reference proteome</keyword>
<organism evidence="1 2">
    <name type="scientific">Sporolactobacillus spathodeae</name>
    <dbReference type="NCBI Taxonomy" id="1465502"/>
    <lineage>
        <taxon>Bacteria</taxon>
        <taxon>Bacillati</taxon>
        <taxon>Bacillota</taxon>
        <taxon>Bacilli</taxon>
        <taxon>Bacillales</taxon>
        <taxon>Sporolactobacillaceae</taxon>
        <taxon>Sporolactobacillus</taxon>
    </lineage>
</organism>
<protein>
    <submittedName>
        <fullName evidence="1">Spore coat assembly protein</fullName>
    </submittedName>
</protein>
<name>A0ABS2QBM5_9BACL</name>